<accession>A0ACA9L9Y7</accession>
<reference evidence="1" key="1">
    <citation type="submission" date="2021-06" db="EMBL/GenBank/DDBJ databases">
        <authorList>
            <person name="Kallberg Y."/>
            <person name="Tangrot J."/>
            <person name="Rosling A."/>
        </authorList>
    </citation>
    <scope>NUCLEOTIDE SEQUENCE</scope>
    <source>
        <strain evidence="1">AU212A</strain>
    </source>
</reference>
<sequence>IKLIGKGGYEKVYRATFTNNEITVALKSFESNNVTIKGIVNKLELLCRVDMHSNIIRLYDATKNEDKIDPGSTHYMLVLKYLSWNDKINLHYRLSSQLNLASLMVDISNEWYSRKSHLRNTTSIYQDLYDLGALIINDEVINRIEQESNTQKSTQISMFEENMSKRLVTDR</sequence>
<protein>
    <submittedName>
        <fullName evidence="1">4184_t:CDS:1</fullName>
    </submittedName>
</protein>
<name>A0ACA9L9Y7_9GLOM</name>
<proteinExistence type="predicted"/>
<dbReference type="EMBL" id="CAJVPM010004760">
    <property type="protein sequence ID" value="CAG8516966.1"/>
    <property type="molecule type" value="Genomic_DNA"/>
</dbReference>
<comment type="caution">
    <text evidence="1">The sequence shown here is derived from an EMBL/GenBank/DDBJ whole genome shotgun (WGS) entry which is preliminary data.</text>
</comment>
<evidence type="ECO:0000313" key="1">
    <source>
        <dbReference type="EMBL" id="CAG8516966.1"/>
    </source>
</evidence>
<gene>
    <name evidence="1" type="ORF">SCALOS_LOCUS3906</name>
</gene>
<organism evidence="1 2">
    <name type="scientific">Scutellospora calospora</name>
    <dbReference type="NCBI Taxonomy" id="85575"/>
    <lineage>
        <taxon>Eukaryota</taxon>
        <taxon>Fungi</taxon>
        <taxon>Fungi incertae sedis</taxon>
        <taxon>Mucoromycota</taxon>
        <taxon>Glomeromycotina</taxon>
        <taxon>Glomeromycetes</taxon>
        <taxon>Diversisporales</taxon>
        <taxon>Gigasporaceae</taxon>
        <taxon>Scutellospora</taxon>
    </lineage>
</organism>
<feature type="non-terminal residue" evidence="1">
    <location>
        <position position="1"/>
    </location>
</feature>
<evidence type="ECO:0000313" key="2">
    <source>
        <dbReference type="Proteomes" id="UP000789860"/>
    </source>
</evidence>
<dbReference type="Proteomes" id="UP000789860">
    <property type="component" value="Unassembled WGS sequence"/>
</dbReference>
<keyword evidence="2" id="KW-1185">Reference proteome</keyword>